<comment type="similarity">
    <text evidence="2">Belongs to the universal ribosomal protein uL23 family.</text>
</comment>
<dbReference type="SUPFAM" id="SSF54189">
    <property type="entry name" value="Ribosomal proteins S24e, L23 and L15e"/>
    <property type="match status" value="1"/>
</dbReference>
<sequence length="149" mass="17917">MSTRLYPLYQRGNPQLRVFLPNFWMKVVKPAKAIPPNKVHLMVSNEMTEYDVRNYLEKIYNIKPITVKVNMMQGRFRKNEKNYIVKDDDYKMAYITLAKDETFEFPELFPKGEDEYEKQKDQVEEAKKVFRERQKVNQNRPGIPSWFGI</sequence>
<dbReference type="FunFam" id="3.30.70.330:FF:000284">
    <property type="entry name" value="39S ribosomal protein L23, mitochondrial"/>
    <property type="match status" value="1"/>
</dbReference>
<evidence type="ECO:0000313" key="9">
    <source>
        <dbReference type="EMBL" id="KAK2713409.1"/>
    </source>
</evidence>
<keyword evidence="5" id="KW-0687">Ribonucleoprotein</keyword>
<dbReference type="InterPro" id="IPR013025">
    <property type="entry name" value="Ribosomal_uL23-like"/>
</dbReference>
<keyword evidence="3" id="KW-0689">Ribosomal protein</keyword>
<name>A0AA88HTD0_ARTSF</name>
<comment type="subcellular location">
    <subcellularLocation>
        <location evidence="1">Mitochondrion</location>
    </subcellularLocation>
</comment>
<organism evidence="9 10">
    <name type="scientific">Artemia franciscana</name>
    <name type="common">Brine shrimp</name>
    <name type="synonym">Artemia sanfranciscana</name>
    <dbReference type="NCBI Taxonomy" id="6661"/>
    <lineage>
        <taxon>Eukaryota</taxon>
        <taxon>Metazoa</taxon>
        <taxon>Ecdysozoa</taxon>
        <taxon>Arthropoda</taxon>
        <taxon>Crustacea</taxon>
        <taxon>Branchiopoda</taxon>
        <taxon>Anostraca</taxon>
        <taxon>Artemiidae</taxon>
        <taxon>Artemia</taxon>
    </lineage>
</organism>
<dbReference type="InterPro" id="IPR012678">
    <property type="entry name" value="Ribosomal_uL23/eL15/eS24_sf"/>
</dbReference>
<dbReference type="InterPro" id="IPR012677">
    <property type="entry name" value="Nucleotide-bd_a/b_plait_sf"/>
</dbReference>
<comment type="subunit">
    <text evidence="6">Component of the mitochondrial ribosome large subunit (39S) which comprises a 16S rRNA and about 50 distinct proteins.</text>
</comment>
<dbReference type="GO" id="GO:0032543">
    <property type="term" value="P:mitochondrial translation"/>
    <property type="evidence" value="ECO:0007669"/>
    <property type="project" value="TreeGrafter"/>
</dbReference>
<dbReference type="Gene3D" id="3.30.70.330">
    <property type="match status" value="1"/>
</dbReference>
<dbReference type="EMBL" id="JAVRJZ010000014">
    <property type="protein sequence ID" value="KAK2713409.1"/>
    <property type="molecule type" value="Genomic_DNA"/>
</dbReference>
<protein>
    <recommendedName>
        <fullName evidence="7">Large ribosomal subunit protein uL23m</fullName>
    </recommendedName>
    <alternativeName>
        <fullName evidence="8">39S ribosomal protein L23, mitochondrial</fullName>
    </alternativeName>
</protein>
<evidence type="ECO:0000256" key="8">
    <source>
        <dbReference type="ARBA" id="ARBA00041375"/>
    </source>
</evidence>
<dbReference type="Proteomes" id="UP001187531">
    <property type="component" value="Unassembled WGS sequence"/>
</dbReference>
<evidence type="ECO:0000256" key="3">
    <source>
        <dbReference type="ARBA" id="ARBA00022980"/>
    </source>
</evidence>
<evidence type="ECO:0000256" key="5">
    <source>
        <dbReference type="ARBA" id="ARBA00023274"/>
    </source>
</evidence>
<dbReference type="GO" id="GO:0003735">
    <property type="term" value="F:structural constituent of ribosome"/>
    <property type="evidence" value="ECO:0007669"/>
    <property type="project" value="InterPro"/>
</dbReference>
<keyword evidence="10" id="KW-1185">Reference proteome</keyword>
<dbReference type="PANTHER" id="PTHR12059:SF5">
    <property type="entry name" value="LARGE RIBOSOMAL SUBUNIT PROTEIN UL23M"/>
    <property type="match status" value="1"/>
</dbReference>
<evidence type="ECO:0000256" key="4">
    <source>
        <dbReference type="ARBA" id="ARBA00023128"/>
    </source>
</evidence>
<dbReference type="PANTHER" id="PTHR12059">
    <property type="entry name" value="RIBOSOMAL PROTEIN L23-RELATED"/>
    <property type="match status" value="1"/>
</dbReference>
<evidence type="ECO:0000313" key="10">
    <source>
        <dbReference type="Proteomes" id="UP001187531"/>
    </source>
</evidence>
<comment type="caution">
    <text evidence="9">The sequence shown here is derived from an EMBL/GenBank/DDBJ whole genome shotgun (WGS) entry which is preliminary data.</text>
</comment>
<evidence type="ECO:0000256" key="7">
    <source>
        <dbReference type="ARBA" id="ARBA00039977"/>
    </source>
</evidence>
<accession>A0AA88HTD0</accession>
<dbReference type="Pfam" id="PF00276">
    <property type="entry name" value="Ribosomal_L23"/>
    <property type="match status" value="1"/>
</dbReference>
<evidence type="ECO:0000256" key="1">
    <source>
        <dbReference type="ARBA" id="ARBA00004173"/>
    </source>
</evidence>
<gene>
    <name evidence="9" type="ORF">QYM36_009318</name>
</gene>
<dbReference type="GO" id="GO:0005762">
    <property type="term" value="C:mitochondrial large ribosomal subunit"/>
    <property type="evidence" value="ECO:0007669"/>
    <property type="project" value="TreeGrafter"/>
</dbReference>
<reference evidence="9" key="1">
    <citation type="submission" date="2023-07" db="EMBL/GenBank/DDBJ databases">
        <title>Chromosome-level genome assembly of Artemia franciscana.</title>
        <authorList>
            <person name="Jo E."/>
        </authorList>
    </citation>
    <scope>NUCLEOTIDE SEQUENCE</scope>
    <source>
        <tissue evidence="9">Whole body</tissue>
    </source>
</reference>
<evidence type="ECO:0000256" key="6">
    <source>
        <dbReference type="ARBA" id="ARBA00038782"/>
    </source>
</evidence>
<evidence type="ECO:0000256" key="2">
    <source>
        <dbReference type="ARBA" id="ARBA00006700"/>
    </source>
</evidence>
<proteinExistence type="inferred from homology"/>
<dbReference type="AlphaFoldDB" id="A0AA88HTD0"/>
<keyword evidence="4" id="KW-0496">Mitochondrion</keyword>